<evidence type="ECO:0000313" key="3">
    <source>
        <dbReference type="Proteomes" id="UP000887013"/>
    </source>
</evidence>
<dbReference type="Proteomes" id="UP000887013">
    <property type="component" value="Unassembled WGS sequence"/>
</dbReference>
<protein>
    <submittedName>
        <fullName evidence="2">Uncharacterized protein LOC105457711</fullName>
    </submittedName>
</protein>
<feature type="compositionally biased region" description="Polar residues" evidence="1">
    <location>
        <begin position="147"/>
        <end position="160"/>
    </location>
</feature>
<name>A0A8X6MP10_NEPPI</name>
<dbReference type="EMBL" id="BMAW01095476">
    <property type="protein sequence ID" value="GFS70394.1"/>
    <property type="molecule type" value="Genomic_DNA"/>
</dbReference>
<evidence type="ECO:0000313" key="2">
    <source>
        <dbReference type="EMBL" id="GFS70394.1"/>
    </source>
</evidence>
<gene>
    <name evidence="2" type="ORF">NPIL_495631</name>
</gene>
<keyword evidence="3" id="KW-1185">Reference proteome</keyword>
<comment type="caution">
    <text evidence="2">The sequence shown here is derived from an EMBL/GenBank/DDBJ whole genome shotgun (WGS) entry which is preliminary data.</text>
</comment>
<dbReference type="OrthoDB" id="8057007at2759"/>
<evidence type="ECO:0000256" key="1">
    <source>
        <dbReference type="SAM" id="MobiDB-lite"/>
    </source>
</evidence>
<proteinExistence type="predicted"/>
<accession>A0A8X6MP10</accession>
<sequence length="187" mass="21104">MCLLFSTGFHLTDCSSTPADSLKCGTSSAIKTLNSILGFTEFKRSSRKKIRNFSTFPKAFRVEKHKEKILIELSLPDLISVADLLHLDVKTNEQNLYDSIFKSLKNLDEFQVTLNNSESSISETEDRAYNIENQLMFPKRTADHTPLNRNFSLQGTSQGHENPPFSDPTSVEDYCFSPAHQNTSLCT</sequence>
<dbReference type="AlphaFoldDB" id="A0A8X6MP10"/>
<organism evidence="2 3">
    <name type="scientific">Nephila pilipes</name>
    <name type="common">Giant wood spider</name>
    <name type="synonym">Nephila maculata</name>
    <dbReference type="NCBI Taxonomy" id="299642"/>
    <lineage>
        <taxon>Eukaryota</taxon>
        <taxon>Metazoa</taxon>
        <taxon>Ecdysozoa</taxon>
        <taxon>Arthropoda</taxon>
        <taxon>Chelicerata</taxon>
        <taxon>Arachnida</taxon>
        <taxon>Araneae</taxon>
        <taxon>Araneomorphae</taxon>
        <taxon>Entelegynae</taxon>
        <taxon>Araneoidea</taxon>
        <taxon>Nephilidae</taxon>
        <taxon>Nephila</taxon>
    </lineage>
</organism>
<feature type="region of interest" description="Disordered" evidence="1">
    <location>
        <begin position="146"/>
        <end position="170"/>
    </location>
</feature>
<reference evidence="2" key="1">
    <citation type="submission" date="2020-08" db="EMBL/GenBank/DDBJ databases">
        <title>Multicomponent nature underlies the extraordinary mechanical properties of spider dragline silk.</title>
        <authorList>
            <person name="Kono N."/>
            <person name="Nakamura H."/>
            <person name="Mori M."/>
            <person name="Yoshida Y."/>
            <person name="Ohtoshi R."/>
            <person name="Malay A.D."/>
            <person name="Moran D.A.P."/>
            <person name="Tomita M."/>
            <person name="Numata K."/>
            <person name="Arakawa K."/>
        </authorList>
    </citation>
    <scope>NUCLEOTIDE SEQUENCE</scope>
</reference>